<dbReference type="Gene3D" id="3.40.630.30">
    <property type="match status" value="1"/>
</dbReference>
<evidence type="ECO:0000256" key="1">
    <source>
        <dbReference type="ARBA" id="ARBA00004123"/>
    </source>
</evidence>
<dbReference type="InterPro" id="IPR013083">
    <property type="entry name" value="Znf_RING/FYVE/PHD"/>
</dbReference>
<dbReference type="Gene3D" id="3.30.40.10">
    <property type="entry name" value="Zinc/RING finger domain, C3HC4 (zinc finger)"/>
    <property type="match status" value="2"/>
</dbReference>
<evidence type="ECO:0000256" key="4">
    <source>
        <dbReference type="ARBA" id="ARBA00022833"/>
    </source>
</evidence>
<keyword evidence="4" id="KW-0862">Zinc</keyword>
<sequence length="461" mass="51947">MHKLVFEKNELPDGSYLSYVIDKKKKLEGHKEGSGIFCSCCNKVVSPSMFEAHAGFASRRNPYMNIFTSNGVSLHELSIQLSRKLSSNIKDDLCSTCEEGETTLFCTTCPRAFHLECASLACIPEGLWHCRFCQNKFKKEKFAERNANAIAAGRVAGVDALEEINQQRIRISGKMVDEVGECSLCRGHHFSASGFDDDTVIICDQCEKEYHVGCLRQHNIDNLKELPEGKWFCCTQCNSIDSTLLKLIEDGEKILSQNCLNPVKKRSEKEGSYNLELDIKWRLLNKAAASEDNKWLLHEAKTIFRERFGRIADSSKVDPDLITYSGDNKPDLITNMVYGSTSGDYNFGGMYCAMLMVNSFVVSVGLVRIFGEEVAELPLVATRSNFQGKGYFKSLYNCIESLLKSLKVKNLVLPAAHEAKSMWKQKFGFEKLSHKQMKPYMKYPILSFEGTSILHKSISNP</sequence>
<dbReference type="GO" id="GO:0008270">
    <property type="term" value="F:zinc ion binding"/>
    <property type="evidence" value="ECO:0007669"/>
    <property type="project" value="UniProtKB-KW"/>
</dbReference>
<reference evidence="8 9" key="1">
    <citation type="submission" date="2024-12" db="EMBL/GenBank/DDBJ databases">
        <title>The unique morphological basis and parallel evolutionary history of personate flowers in Penstemon.</title>
        <authorList>
            <person name="Depatie T.H."/>
            <person name="Wessinger C.A."/>
        </authorList>
    </citation>
    <scope>NUCLEOTIDE SEQUENCE [LARGE SCALE GENOMIC DNA]</scope>
    <source>
        <strain evidence="8">WTNN_2</strain>
        <tissue evidence="8">Leaf</tissue>
    </source>
</reference>
<dbReference type="PANTHER" id="PTHR47025:SF2">
    <property type="entry name" value="AUTOIMMUNE REGULATOR"/>
    <property type="match status" value="1"/>
</dbReference>
<dbReference type="PROSITE" id="PS01359">
    <property type="entry name" value="ZF_PHD_1"/>
    <property type="match status" value="2"/>
</dbReference>
<proteinExistence type="predicted"/>
<comment type="subcellular location">
    <subcellularLocation>
        <location evidence="1">Nucleus</location>
    </subcellularLocation>
</comment>
<dbReference type="SUPFAM" id="SSF57903">
    <property type="entry name" value="FYVE/PHD zinc finger"/>
    <property type="match status" value="2"/>
</dbReference>
<dbReference type="GO" id="GO:0005634">
    <property type="term" value="C:nucleus"/>
    <property type="evidence" value="ECO:0007669"/>
    <property type="project" value="UniProtKB-SubCell"/>
</dbReference>
<evidence type="ECO:0000259" key="7">
    <source>
        <dbReference type="PROSITE" id="PS50016"/>
    </source>
</evidence>
<dbReference type="InterPro" id="IPR016181">
    <property type="entry name" value="Acyl_CoA_acyltransferase"/>
</dbReference>
<feature type="domain" description="PHD-type" evidence="7">
    <location>
        <begin position="91"/>
        <end position="136"/>
    </location>
</feature>
<evidence type="ECO:0000313" key="9">
    <source>
        <dbReference type="Proteomes" id="UP001634393"/>
    </source>
</evidence>
<dbReference type="AlphaFoldDB" id="A0ABD3SLZ8"/>
<dbReference type="SMART" id="SM00249">
    <property type="entry name" value="PHD"/>
    <property type="match status" value="2"/>
</dbReference>
<keyword evidence="2" id="KW-0479">Metal-binding</keyword>
<dbReference type="InterPro" id="IPR011011">
    <property type="entry name" value="Znf_FYVE_PHD"/>
</dbReference>
<dbReference type="InterPro" id="IPR056511">
    <property type="entry name" value="IDM1_C"/>
</dbReference>
<dbReference type="PANTHER" id="PTHR47025">
    <property type="entry name" value="AUTOIMMUNE REGULATOR"/>
    <property type="match status" value="1"/>
</dbReference>
<keyword evidence="3 6" id="KW-0863">Zinc-finger</keyword>
<dbReference type="Pfam" id="PF23209">
    <property type="entry name" value="IDM1_C"/>
    <property type="match status" value="1"/>
</dbReference>
<evidence type="ECO:0000256" key="5">
    <source>
        <dbReference type="ARBA" id="ARBA00023242"/>
    </source>
</evidence>
<dbReference type="Pfam" id="PF16135">
    <property type="entry name" value="TDBD"/>
    <property type="match status" value="1"/>
</dbReference>
<organism evidence="8 9">
    <name type="scientific">Penstemon smallii</name>
    <dbReference type="NCBI Taxonomy" id="265156"/>
    <lineage>
        <taxon>Eukaryota</taxon>
        <taxon>Viridiplantae</taxon>
        <taxon>Streptophyta</taxon>
        <taxon>Embryophyta</taxon>
        <taxon>Tracheophyta</taxon>
        <taxon>Spermatophyta</taxon>
        <taxon>Magnoliopsida</taxon>
        <taxon>eudicotyledons</taxon>
        <taxon>Gunneridae</taxon>
        <taxon>Pentapetalae</taxon>
        <taxon>asterids</taxon>
        <taxon>lamiids</taxon>
        <taxon>Lamiales</taxon>
        <taxon>Plantaginaceae</taxon>
        <taxon>Cheloneae</taxon>
        <taxon>Penstemon</taxon>
    </lineage>
</organism>
<name>A0ABD3SLZ8_9LAMI</name>
<keyword evidence="5" id="KW-0539">Nucleus</keyword>
<evidence type="ECO:0000256" key="3">
    <source>
        <dbReference type="ARBA" id="ARBA00022771"/>
    </source>
</evidence>
<dbReference type="InterPro" id="IPR019787">
    <property type="entry name" value="Znf_PHD-finger"/>
</dbReference>
<dbReference type="InterPro" id="IPR032308">
    <property type="entry name" value="TDBD"/>
</dbReference>
<comment type="caution">
    <text evidence="8">The sequence shown here is derived from an EMBL/GenBank/DDBJ whole genome shotgun (WGS) entry which is preliminary data.</text>
</comment>
<dbReference type="Proteomes" id="UP001634393">
    <property type="component" value="Unassembled WGS sequence"/>
</dbReference>
<accession>A0ABD3SLZ8</accession>
<gene>
    <name evidence="8" type="ORF">ACJIZ3_021631</name>
</gene>
<evidence type="ECO:0000256" key="2">
    <source>
        <dbReference type="ARBA" id="ARBA00022723"/>
    </source>
</evidence>
<dbReference type="PROSITE" id="PS50016">
    <property type="entry name" value="ZF_PHD_2"/>
    <property type="match status" value="1"/>
</dbReference>
<evidence type="ECO:0000313" key="8">
    <source>
        <dbReference type="EMBL" id="KAL3825602.1"/>
    </source>
</evidence>
<dbReference type="InterPro" id="IPR001965">
    <property type="entry name" value="Znf_PHD"/>
</dbReference>
<dbReference type="SUPFAM" id="SSF55729">
    <property type="entry name" value="Acyl-CoA N-acyltransferases (Nat)"/>
    <property type="match status" value="1"/>
</dbReference>
<protein>
    <recommendedName>
        <fullName evidence="7">PHD-type domain-containing protein</fullName>
    </recommendedName>
</protein>
<keyword evidence="9" id="KW-1185">Reference proteome</keyword>
<dbReference type="InterPro" id="IPR019786">
    <property type="entry name" value="Zinc_finger_PHD-type_CS"/>
</dbReference>
<evidence type="ECO:0000256" key="6">
    <source>
        <dbReference type="PROSITE-ProRule" id="PRU00146"/>
    </source>
</evidence>
<dbReference type="EMBL" id="JBJXBP010000006">
    <property type="protein sequence ID" value="KAL3825602.1"/>
    <property type="molecule type" value="Genomic_DNA"/>
</dbReference>